<sequence>MTPGVDQQGVPRRAAIAHLAGHYRRAYPEALCPPSPHPVSMPFTPPWTPRRRRAA</sequence>
<evidence type="ECO:0000256" key="1">
    <source>
        <dbReference type="SAM" id="MobiDB-lite"/>
    </source>
</evidence>
<gene>
    <name evidence="2" type="ORF">AZOBR_p1140135</name>
</gene>
<organism evidence="2 3">
    <name type="scientific">Azospirillum baldaniorum</name>
    <dbReference type="NCBI Taxonomy" id="1064539"/>
    <lineage>
        <taxon>Bacteria</taxon>
        <taxon>Pseudomonadati</taxon>
        <taxon>Pseudomonadota</taxon>
        <taxon>Alphaproteobacteria</taxon>
        <taxon>Rhodospirillales</taxon>
        <taxon>Azospirillaceae</taxon>
        <taxon>Azospirillum</taxon>
    </lineage>
</organism>
<proteinExistence type="predicted"/>
<keyword evidence="3" id="KW-1185">Reference proteome</keyword>
<geneLocation type="plasmid" evidence="2 3">
    <name>AZOBR_p1</name>
</geneLocation>
<keyword evidence="2" id="KW-0614">Plasmid</keyword>
<dbReference type="Proteomes" id="UP000007319">
    <property type="component" value="Plasmid AZOBR_p1"/>
</dbReference>
<accession>A0A9P1JWJ3</accession>
<evidence type="ECO:0000313" key="2">
    <source>
        <dbReference type="EMBL" id="CCD01120.1"/>
    </source>
</evidence>
<feature type="compositionally biased region" description="Pro residues" evidence="1">
    <location>
        <begin position="34"/>
        <end position="48"/>
    </location>
</feature>
<feature type="region of interest" description="Disordered" evidence="1">
    <location>
        <begin position="34"/>
        <end position="55"/>
    </location>
</feature>
<dbReference type="EMBL" id="HE577328">
    <property type="protein sequence ID" value="CCD01120.1"/>
    <property type="molecule type" value="Genomic_DNA"/>
</dbReference>
<name>A0A9P1JWJ3_9PROT</name>
<dbReference type="KEGG" id="abs:AZOBR_p1140135"/>
<evidence type="ECO:0000313" key="3">
    <source>
        <dbReference type="Proteomes" id="UP000007319"/>
    </source>
</evidence>
<reference evidence="2 3" key="1">
    <citation type="journal article" date="2011" name="PLoS Genet.">
        <title>Azospirillum genomes reveal transition of bacteria from aquatic to terrestrial environments.</title>
        <authorList>
            <person name="Wisniewski-Dye F."/>
            <person name="Borziak K."/>
            <person name="Khalsa-Moyers G."/>
            <person name="Alexandre G."/>
            <person name="Sukharnikov L.O."/>
            <person name="Wuichet K."/>
            <person name="Hurst G.B."/>
            <person name="McDonald W.H."/>
            <person name="Robertson J.S."/>
            <person name="Barbe V."/>
            <person name="Calteau A."/>
            <person name="Rouy Z."/>
            <person name="Mangenot S."/>
            <person name="Prigent-Combaret C."/>
            <person name="Normand P."/>
            <person name="Boyer M."/>
            <person name="Siguier P."/>
            <person name="Dessaux Y."/>
            <person name="Elmerich C."/>
            <person name="Condemine G."/>
            <person name="Krishnen G."/>
            <person name="Kennedy I."/>
            <person name="Paterson A.H."/>
            <person name="Gonzalez V."/>
            <person name="Mavingui P."/>
            <person name="Zhulin I.B."/>
        </authorList>
    </citation>
    <scope>NUCLEOTIDE SEQUENCE [LARGE SCALE GENOMIC DNA]</scope>
    <source>
        <strain evidence="2 3">Sp245</strain>
    </source>
</reference>
<dbReference type="AlphaFoldDB" id="A0A9P1JWJ3"/>
<protein>
    <submittedName>
        <fullName evidence="2">Uncharacterized protein</fullName>
    </submittedName>
</protein>